<organism evidence="2 3">
    <name type="scientific">Paenibacillus violae</name>
    <dbReference type="NCBI Taxonomy" id="3077234"/>
    <lineage>
        <taxon>Bacteria</taxon>
        <taxon>Bacillati</taxon>
        <taxon>Bacillota</taxon>
        <taxon>Bacilli</taxon>
        <taxon>Bacillales</taxon>
        <taxon>Paenibacillaceae</taxon>
        <taxon>Paenibacillus</taxon>
    </lineage>
</organism>
<dbReference type="EMBL" id="JAWCUD010000011">
    <property type="protein sequence ID" value="MDU0204822.1"/>
    <property type="molecule type" value="Genomic_DNA"/>
</dbReference>
<dbReference type="PROSITE" id="PS51257">
    <property type="entry name" value="PROKAR_LIPOPROTEIN"/>
    <property type="match status" value="1"/>
</dbReference>
<accession>A0ABU3RLV0</accession>
<feature type="compositionally biased region" description="Low complexity" evidence="1">
    <location>
        <begin position="69"/>
        <end position="83"/>
    </location>
</feature>
<sequence length="209" mass="22472">MKMIRSIVGTTLLIVVVSLTGCMSKNELPAAVQSASASNATPSSSTIVSAAVTPSPTDANPILEAAPQVSTPSSKSSENPSVKQIGDTTNACREKPLSGVKNPSNYELKENCKTVSGTVQKVVKDKNEYWIDLIQNEKNKDKNTKSTNSPLHIEVASFDIAKVTKVKKGEHITVTGAYVFDKRNKRNEIYPAWIINGNDAKNTATTAHK</sequence>
<dbReference type="Proteomes" id="UP001260980">
    <property type="component" value="Unassembled WGS sequence"/>
</dbReference>
<dbReference type="RefSeq" id="WP_315954795.1">
    <property type="nucleotide sequence ID" value="NZ_JAWCUD010000011.1"/>
</dbReference>
<gene>
    <name evidence="2" type="ORF">RQP52_27445</name>
</gene>
<comment type="caution">
    <text evidence="2">The sequence shown here is derived from an EMBL/GenBank/DDBJ whole genome shotgun (WGS) entry which is preliminary data.</text>
</comment>
<protein>
    <recommendedName>
        <fullName evidence="4">Lipoprotein</fullName>
    </recommendedName>
</protein>
<evidence type="ECO:0008006" key="4">
    <source>
        <dbReference type="Google" id="ProtNLM"/>
    </source>
</evidence>
<evidence type="ECO:0000313" key="2">
    <source>
        <dbReference type="EMBL" id="MDU0204822.1"/>
    </source>
</evidence>
<proteinExistence type="predicted"/>
<evidence type="ECO:0000256" key="1">
    <source>
        <dbReference type="SAM" id="MobiDB-lite"/>
    </source>
</evidence>
<name>A0ABU3RLV0_9BACL</name>
<feature type="region of interest" description="Disordered" evidence="1">
    <location>
        <begin position="48"/>
        <end position="86"/>
    </location>
</feature>
<reference evidence="2 3" key="1">
    <citation type="submission" date="2023-10" db="EMBL/GenBank/DDBJ databases">
        <title>Paenibacillus strain PFR10 Genome sequencing and assembly.</title>
        <authorList>
            <person name="Kim I."/>
        </authorList>
    </citation>
    <scope>NUCLEOTIDE SEQUENCE [LARGE SCALE GENOMIC DNA]</scope>
    <source>
        <strain evidence="2 3">PFR10</strain>
    </source>
</reference>
<keyword evidence="3" id="KW-1185">Reference proteome</keyword>
<evidence type="ECO:0000313" key="3">
    <source>
        <dbReference type="Proteomes" id="UP001260980"/>
    </source>
</evidence>